<keyword evidence="2 5" id="KW-0812">Transmembrane</keyword>
<reference evidence="6 7" key="1">
    <citation type="submission" date="2020-06" db="EMBL/GenBank/DDBJ databases">
        <title>Draft genome of Uliginosibacterium sp. IMCC34675.</title>
        <authorList>
            <person name="Song J."/>
        </authorList>
    </citation>
    <scope>NUCLEOTIDE SEQUENCE [LARGE SCALE GENOMIC DNA]</scope>
    <source>
        <strain evidence="6 7">IMCC34675</strain>
    </source>
</reference>
<comment type="caution">
    <text evidence="6">The sequence shown here is derived from an EMBL/GenBank/DDBJ whole genome shotgun (WGS) entry which is preliminary data.</text>
</comment>
<protein>
    <recommendedName>
        <fullName evidence="8">CorA-like Mg2+ transporter protein</fullName>
    </recommendedName>
</protein>
<evidence type="ECO:0000256" key="5">
    <source>
        <dbReference type="SAM" id="Phobius"/>
    </source>
</evidence>
<evidence type="ECO:0000256" key="3">
    <source>
        <dbReference type="ARBA" id="ARBA00022989"/>
    </source>
</evidence>
<keyword evidence="4 5" id="KW-0472">Membrane</keyword>
<dbReference type="RefSeq" id="WP_170023191.1">
    <property type="nucleotide sequence ID" value="NZ_JABCSC020000006.1"/>
</dbReference>
<organism evidence="6 7">
    <name type="scientific">Uliginosibacterium aquaticum</name>
    <dbReference type="NCBI Taxonomy" id="2731212"/>
    <lineage>
        <taxon>Bacteria</taxon>
        <taxon>Pseudomonadati</taxon>
        <taxon>Pseudomonadota</taxon>
        <taxon>Betaproteobacteria</taxon>
        <taxon>Rhodocyclales</taxon>
        <taxon>Zoogloeaceae</taxon>
        <taxon>Uliginosibacterium</taxon>
    </lineage>
</organism>
<evidence type="ECO:0000313" key="6">
    <source>
        <dbReference type="EMBL" id="NSL56909.1"/>
    </source>
</evidence>
<dbReference type="Proteomes" id="UP000778523">
    <property type="component" value="Unassembled WGS sequence"/>
</dbReference>
<feature type="transmembrane region" description="Helical" evidence="5">
    <location>
        <begin position="186"/>
        <end position="205"/>
    </location>
</feature>
<evidence type="ECO:0000313" key="7">
    <source>
        <dbReference type="Proteomes" id="UP000778523"/>
    </source>
</evidence>
<dbReference type="InterPro" id="IPR045863">
    <property type="entry name" value="CorA_TM1_TM2"/>
</dbReference>
<name>A0ABX2IJE0_9RHOO</name>
<dbReference type="Gene3D" id="1.20.58.340">
    <property type="entry name" value="Magnesium transport protein CorA, transmembrane region"/>
    <property type="match status" value="1"/>
</dbReference>
<feature type="transmembrane region" description="Helical" evidence="5">
    <location>
        <begin position="217"/>
        <end position="242"/>
    </location>
</feature>
<evidence type="ECO:0000256" key="1">
    <source>
        <dbReference type="ARBA" id="ARBA00004141"/>
    </source>
</evidence>
<evidence type="ECO:0000256" key="4">
    <source>
        <dbReference type="ARBA" id="ARBA00023136"/>
    </source>
</evidence>
<accession>A0ABX2IJE0</accession>
<evidence type="ECO:0000256" key="2">
    <source>
        <dbReference type="ARBA" id="ARBA00022692"/>
    </source>
</evidence>
<keyword evidence="3 5" id="KW-1133">Transmembrane helix</keyword>
<keyword evidence="7" id="KW-1185">Reference proteome</keyword>
<dbReference type="EMBL" id="JABCSC020000006">
    <property type="protein sequence ID" value="NSL56909.1"/>
    <property type="molecule type" value="Genomic_DNA"/>
</dbReference>
<sequence>MKRTQYAWPLPEAINARLGSESWGAQRAIFEAGHLLLVLHTPPRGDGNEREHEVFLRLPEGKWMHKGLDRGEHALNKYLEDYLGLHAELERRFEKAHGIDALFAIIDSLIPIARASANMKAALQSAREQLGNDPRIIDFRDRSVEIARGFELLLADARLALEFRLARSAEEQTRAAEAGNRAQHKLNILAAIAFPLMSVSAVFGMNLHSGLEQMSALLFWLVFIGGLGLGMLVKSWIGVSALEAGSKKKSGRS</sequence>
<dbReference type="SUPFAM" id="SSF144083">
    <property type="entry name" value="Magnesium transport protein CorA, transmembrane region"/>
    <property type="match status" value="1"/>
</dbReference>
<gene>
    <name evidence="6" type="ORF">HJ583_017900</name>
</gene>
<proteinExistence type="predicted"/>
<comment type="subcellular location">
    <subcellularLocation>
        <location evidence="1">Membrane</location>
        <topology evidence="1">Multi-pass membrane protein</topology>
    </subcellularLocation>
</comment>
<evidence type="ECO:0008006" key="8">
    <source>
        <dbReference type="Google" id="ProtNLM"/>
    </source>
</evidence>